<dbReference type="PANTHER" id="PTHR24224:SF17">
    <property type="entry name" value="G-PROTEIN COUPLED RECEPTORS FAMILY 1 PROFILE DOMAIN-CONTAINING PROTEIN"/>
    <property type="match status" value="1"/>
</dbReference>
<dbReference type="GO" id="GO:0016020">
    <property type="term" value="C:membrane"/>
    <property type="evidence" value="ECO:0007669"/>
    <property type="project" value="UniProtKB-SubCell"/>
</dbReference>
<feature type="transmembrane region" description="Helical" evidence="5">
    <location>
        <begin position="220"/>
        <end position="247"/>
    </location>
</feature>
<keyword evidence="7" id="KW-1185">Reference proteome</keyword>
<organism evidence="7 8">
    <name type="scientific">Haemonchus contortus</name>
    <name type="common">Barber pole worm</name>
    <dbReference type="NCBI Taxonomy" id="6289"/>
    <lineage>
        <taxon>Eukaryota</taxon>
        <taxon>Metazoa</taxon>
        <taxon>Ecdysozoa</taxon>
        <taxon>Nematoda</taxon>
        <taxon>Chromadorea</taxon>
        <taxon>Rhabditida</taxon>
        <taxon>Rhabditina</taxon>
        <taxon>Rhabditomorpha</taxon>
        <taxon>Strongyloidea</taxon>
        <taxon>Trichostrongylidae</taxon>
        <taxon>Haemonchus</taxon>
    </lineage>
</organism>
<feature type="transmembrane region" description="Helical" evidence="5">
    <location>
        <begin position="259"/>
        <end position="278"/>
    </location>
</feature>
<dbReference type="InterPro" id="IPR052665">
    <property type="entry name" value="Neuropeptide-GPCR"/>
</dbReference>
<feature type="transmembrane region" description="Helical" evidence="5">
    <location>
        <begin position="85"/>
        <end position="110"/>
    </location>
</feature>
<dbReference type="InterPro" id="IPR019426">
    <property type="entry name" value="7TM_GPCR_serpentine_rcpt_Srv"/>
</dbReference>
<evidence type="ECO:0000259" key="6">
    <source>
        <dbReference type="PROSITE" id="PS50262"/>
    </source>
</evidence>
<dbReference type="Proteomes" id="UP000025227">
    <property type="component" value="Unplaced"/>
</dbReference>
<name>A0A7I4YK86_HAECO</name>
<evidence type="ECO:0000256" key="3">
    <source>
        <dbReference type="ARBA" id="ARBA00022989"/>
    </source>
</evidence>
<dbReference type="InterPro" id="IPR017452">
    <property type="entry name" value="GPCR_Rhodpsn_7TM"/>
</dbReference>
<evidence type="ECO:0000256" key="5">
    <source>
        <dbReference type="SAM" id="Phobius"/>
    </source>
</evidence>
<reference evidence="8" key="1">
    <citation type="submission" date="2020-12" db="UniProtKB">
        <authorList>
            <consortium name="WormBaseParasite"/>
        </authorList>
    </citation>
    <scope>IDENTIFICATION</scope>
    <source>
        <strain evidence="8">MHco3</strain>
    </source>
</reference>
<dbReference type="Pfam" id="PF10323">
    <property type="entry name" value="7TM_GPCR_Srv"/>
    <property type="match status" value="1"/>
</dbReference>
<feature type="transmembrane region" description="Helical" evidence="5">
    <location>
        <begin position="174"/>
        <end position="199"/>
    </location>
</feature>
<dbReference type="WBParaSite" id="HCON_00101390-00001">
    <property type="protein sequence ID" value="HCON_00101390-00001"/>
    <property type="gene ID" value="HCON_00101390"/>
</dbReference>
<evidence type="ECO:0000256" key="4">
    <source>
        <dbReference type="ARBA" id="ARBA00023136"/>
    </source>
</evidence>
<dbReference type="AlphaFoldDB" id="A0A7I4YK86"/>
<dbReference type="PANTHER" id="PTHR24224">
    <property type="entry name" value="CARDIOACCELERATORY PEPTIDE RECEPTOR-RELATED"/>
    <property type="match status" value="1"/>
</dbReference>
<keyword evidence="3 5" id="KW-1133">Transmembrane helix</keyword>
<comment type="subcellular location">
    <subcellularLocation>
        <location evidence="1">Membrane</location>
    </subcellularLocation>
</comment>
<dbReference type="PROSITE" id="PS50262">
    <property type="entry name" value="G_PROTEIN_RECEP_F1_2"/>
    <property type="match status" value="1"/>
</dbReference>
<dbReference type="Gene3D" id="1.20.1070.10">
    <property type="entry name" value="Rhodopsin 7-helix transmembrane proteins"/>
    <property type="match status" value="1"/>
</dbReference>
<keyword evidence="2 5" id="KW-0812">Transmembrane</keyword>
<dbReference type="SUPFAM" id="SSF81321">
    <property type="entry name" value="Family A G protein-coupled receptor-like"/>
    <property type="match status" value="1"/>
</dbReference>
<evidence type="ECO:0000313" key="8">
    <source>
        <dbReference type="WBParaSite" id="HCON_00101390-00001"/>
    </source>
</evidence>
<proteinExistence type="predicted"/>
<feature type="transmembrane region" description="Helical" evidence="5">
    <location>
        <begin position="12"/>
        <end position="32"/>
    </location>
</feature>
<feature type="domain" description="G-protein coupled receptors family 1 profile" evidence="6">
    <location>
        <begin position="23"/>
        <end position="275"/>
    </location>
</feature>
<dbReference type="CDD" id="cd00637">
    <property type="entry name" value="7tm_classA_rhodopsin-like"/>
    <property type="match status" value="1"/>
</dbReference>
<sequence>MQKMAITWAQWVFISINCVSLPLHILTIIVCIKEWRINKRQRTFNLLLISQGIADLTAISNDMVFSVLRRSQLVNGFFWSYRHDYLATWCFCQSYVTVFLRCFGALLLSFQRYISVCKSTHYIEQFINCSHRYVLVLVMWTVPLFYSLPLFLMARDVTFHRLENPVLEAEQRTISLATSMATLFVSVVFIFCSAFYAEILKFLIKNRYNRSEALKRERHLYVQMLGLFIGLLLFFIYNIMLFIFSLYSNRDAVLIMRTIFPLISCFFSYVNIWMMVIVNSDFRRKLLLLFVCQKTEQKSTNPSICPQALSTRPSFLVVSICLCYIGN</sequence>
<feature type="transmembrane region" description="Helical" evidence="5">
    <location>
        <begin position="131"/>
        <end position="154"/>
    </location>
</feature>
<keyword evidence="4 5" id="KW-0472">Membrane</keyword>
<feature type="transmembrane region" description="Helical" evidence="5">
    <location>
        <begin position="44"/>
        <end position="65"/>
    </location>
</feature>
<protein>
    <submittedName>
        <fullName evidence="8">G_PROTEIN_RECEP_F1_2 domain-containing protein</fullName>
    </submittedName>
</protein>
<evidence type="ECO:0000256" key="1">
    <source>
        <dbReference type="ARBA" id="ARBA00004370"/>
    </source>
</evidence>
<accession>A0A7I4YK86</accession>
<evidence type="ECO:0000313" key="7">
    <source>
        <dbReference type="Proteomes" id="UP000025227"/>
    </source>
</evidence>
<evidence type="ECO:0000256" key="2">
    <source>
        <dbReference type="ARBA" id="ARBA00022692"/>
    </source>
</evidence>